<evidence type="ECO:0000259" key="2">
    <source>
        <dbReference type="PROSITE" id="PS51832"/>
    </source>
</evidence>
<reference evidence="3 4" key="1">
    <citation type="submission" date="2019-04" db="EMBL/GenBank/DDBJ databases">
        <title>Cohnella sp. nov., isolated from soil.</title>
        <authorList>
            <person name="Kim W."/>
        </authorList>
    </citation>
    <scope>NUCLEOTIDE SEQUENCE [LARGE SCALE GENOMIC DNA]</scope>
    <source>
        <strain evidence="3 4">CAU 1483</strain>
    </source>
</reference>
<evidence type="ECO:0000313" key="3">
    <source>
        <dbReference type="EMBL" id="TJY41496.1"/>
    </source>
</evidence>
<dbReference type="InterPro" id="IPR006674">
    <property type="entry name" value="HD_domain"/>
</dbReference>
<dbReference type="AlphaFoldDB" id="A0A4U0F9R0"/>
<dbReference type="PANTHER" id="PTHR43155">
    <property type="entry name" value="CYCLIC DI-GMP PHOSPHODIESTERASE PA4108-RELATED"/>
    <property type="match status" value="1"/>
</dbReference>
<comment type="caution">
    <text evidence="3">The sequence shown here is derived from an EMBL/GenBank/DDBJ whole genome shotgun (WGS) entry which is preliminary data.</text>
</comment>
<feature type="domain" description="HD" evidence="1">
    <location>
        <begin position="135"/>
        <end position="258"/>
    </location>
</feature>
<name>A0A4U0F9R0_9BACL</name>
<gene>
    <name evidence="3" type="ORF">E5161_13940</name>
</gene>
<sequence>MRMLPLSLCRPGMKLAKTIFSDDGMVLLAQGKELSASFIKRLGDLGFGVVYIEDPRLEGVEVPELITEETQRKAIAAIRTAFKEFTEQPGRRSSVTYPYVGRSMRQMMSTIMDELSRNRDGMIMLMNMHSLDHYLYSHSLNVCVYSTILGMAYGLENDQLMTLGLGAMLHDIGKTQIPIEVLVKPGKLSDEEFRQIKRHTELGFQLLKDEPNIPLLAAHCAFQHHERLNGTGYPRGLKSDEIHEYAKLIAIADSYDAMTSHRVYRNAMMPHEAVEALYAGSGTLYDTKMLGLFRDKVAIYPIGVGVRLSTGHSAVVVDINSAYAQRPIVRVLTDEHGTDLREPYDMDLSKHLSVMVAEIEFERRESNTMPA</sequence>
<keyword evidence="4" id="KW-1185">Reference proteome</keyword>
<dbReference type="SUPFAM" id="SSF109604">
    <property type="entry name" value="HD-domain/PDEase-like"/>
    <property type="match status" value="1"/>
</dbReference>
<proteinExistence type="predicted"/>
<dbReference type="SMART" id="SM00471">
    <property type="entry name" value="HDc"/>
    <property type="match status" value="1"/>
</dbReference>
<dbReference type="PROSITE" id="PS51831">
    <property type="entry name" value="HD"/>
    <property type="match status" value="1"/>
</dbReference>
<feature type="domain" description="HD-GYP" evidence="2">
    <location>
        <begin position="113"/>
        <end position="309"/>
    </location>
</feature>
<dbReference type="InterPro" id="IPR003607">
    <property type="entry name" value="HD/PDEase_dom"/>
</dbReference>
<dbReference type="InterPro" id="IPR037522">
    <property type="entry name" value="HD_GYP_dom"/>
</dbReference>
<evidence type="ECO:0000313" key="4">
    <source>
        <dbReference type="Proteomes" id="UP000309673"/>
    </source>
</evidence>
<dbReference type="RefSeq" id="WP_136778416.1">
    <property type="nucleotide sequence ID" value="NZ_SUPK01000006.1"/>
</dbReference>
<dbReference type="Proteomes" id="UP000309673">
    <property type="component" value="Unassembled WGS sequence"/>
</dbReference>
<dbReference type="EMBL" id="SUPK01000006">
    <property type="protein sequence ID" value="TJY41496.1"/>
    <property type="molecule type" value="Genomic_DNA"/>
</dbReference>
<organism evidence="3 4">
    <name type="scientific">Cohnella pontilimi</name>
    <dbReference type="NCBI Taxonomy" id="2564100"/>
    <lineage>
        <taxon>Bacteria</taxon>
        <taxon>Bacillati</taxon>
        <taxon>Bacillota</taxon>
        <taxon>Bacilli</taxon>
        <taxon>Bacillales</taxon>
        <taxon>Paenibacillaceae</taxon>
        <taxon>Cohnella</taxon>
    </lineage>
</organism>
<dbReference type="OrthoDB" id="9759601at2"/>
<dbReference type="Pfam" id="PF13487">
    <property type="entry name" value="HD_5"/>
    <property type="match status" value="1"/>
</dbReference>
<evidence type="ECO:0000259" key="1">
    <source>
        <dbReference type="PROSITE" id="PS51831"/>
    </source>
</evidence>
<dbReference type="Gene3D" id="1.10.3210.10">
    <property type="entry name" value="Hypothetical protein af1432"/>
    <property type="match status" value="1"/>
</dbReference>
<dbReference type="PROSITE" id="PS51832">
    <property type="entry name" value="HD_GYP"/>
    <property type="match status" value="1"/>
</dbReference>
<dbReference type="PANTHER" id="PTHR43155:SF2">
    <property type="entry name" value="CYCLIC DI-GMP PHOSPHODIESTERASE PA4108"/>
    <property type="match status" value="1"/>
</dbReference>
<protein>
    <submittedName>
        <fullName evidence="3">HD-GYP domain-containing protein</fullName>
    </submittedName>
</protein>
<dbReference type="CDD" id="cd00077">
    <property type="entry name" value="HDc"/>
    <property type="match status" value="1"/>
</dbReference>
<accession>A0A4U0F9R0</accession>